<evidence type="ECO:0000313" key="6">
    <source>
        <dbReference type="Proteomes" id="UP000243904"/>
    </source>
</evidence>
<dbReference type="Gene3D" id="3.90.76.10">
    <property type="entry name" value="Dipeptide-binding Protein, Domain 1"/>
    <property type="match status" value="1"/>
</dbReference>
<name>A0A1H2BF33_9BRAD</name>
<dbReference type="GO" id="GO:0015833">
    <property type="term" value="P:peptide transport"/>
    <property type="evidence" value="ECO:0007669"/>
    <property type="project" value="TreeGrafter"/>
</dbReference>
<dbReference type="Pfam" id="PF00496">
    <property type="entry name" value="SBP_bac_5"/>
    <property type="match status" value="1"/>
</dbReference>
<dbReference type="InterPro" id="IPR000914">
    <property type="entry name" value="SBP_5_dom"/>
</dbReference>
<evidence type="ECO:0000256" key="3">
    <source>
        <dbReference type="ARBA" id="ARBA00022729"/>
    </source>
</evidence>
<comment type="similarity">
    <text evidence="2">Belongs to the bacterial solute-binding protein 5 family.</text>
</comment>
<dbReference type="PANTHER" id="PTHR30290">
    <property type="entry name" value="PERIPLASMIC BINDING COMPONENT OF ABC TRANSPORTER"/>
    <property type="match status" value="1"/>
</dbReference>
<proteinExistence type="inferred from homology"/>
<evidence type="ECO:0000313" key="5">
    <source>
        <dbReference type="EMBL" id="SDT56920.1"/>
    </source>
</evidence>
<dbReference type="Proteomes" id="UP000243904">
    <property type="component" value="Chromosome I"/>
</dbReference>
<dbReference type="CDD" id="cd08517">
    <property type="entry name" value="PBP2_NikA_DppA_OppA_like_13"/>
    <property type="match status" value="1"/>
</dbReference>
<keyword evidence="6" id="KW-1185">Reference proteome</keyword>
<dbReference type="GO" id="GO:0043190">
    <property type="term" value="C:ATP-binding cassette (ABC) transporter complex"/>
    <property type="evidence" value="ECO:0007669"/>
    <property type="project" value="InterPro"/>
</dbReference>
<dbReference type="GO" id="GO:0030288">
    <property type="term" value="C:outer membrane-bounded periplasmic space"/>
    <property type="evidence" value="ECO:0007669"/>
    <property type="project" value="UniProtKB-ARBA"/>
</dbReference>
<keyword evidence="3" id="KW-0732">Signal</keyword>
<comment type="subcellular location">
    <subcellularLocation>
        <location evidence="1">Periplasm</location>
    </subcellularLocation>
</comment>
<dbReference type="PANTHER" id="PTHR30290:SF38">
    <property type="entry name" value="D,D-DIPEPTIDE-BINDING PERIPLASMIC PROTEIN DDPA-RELATED"/>
    <property type="match status" value="1"/>
</dbReference>
<dbReference type="InterPro" id="IPR039424">
    <property type="entry name" value="SBP_5"/>
</dbReference>
<dbReference type="EMBL" id="LT629750">
    <property type="protein sequence ID" value="SDT56920.1"/>
    <property type="molecule type" value="Genomic_DNA"/>
</dbReference>
<organism evidence="5 6">
    <name type="scientific">Bradyrhizobium canariense</name>
    <dbReference type="NCBI Taxonomy" id="255045"/>
    <lineage>
        <taxon>Bacteria</taxon>
        <taxon>Pseudomonadati</taxon>
        <taxon>Pseudomonadota</taxon>
        <taxon>Alphaproteobacteria</taxon>
        <taxon>Hyphomicrobiales</taxon>
        <taxon>Nitrobacteraceae</taxon>
        <taxon>Bradyrhizobium</taxon>
    </lineage>
</organism>
<evidence type="ECO:0000256" key="1">
    <source>
        <dbReference type="ARBA" id="ARBA00004418"/>
    </source>
</evidence>
<dbReference type="Gene3D" id="3.40.190.10">
    <property type="entry name" value="Periplasmic binding protein-like II"/>
    <property type="match status" value="1"/>
</dbReference>
<gene>
    <name evidence="5" type="ORF">SAMN05444158_7119</name>
</gene>
<accession>A0A1H2BF33</accession>
<reference evidence="6" key="1">
    <citation type="submission" date="2016-10" db="EMBL/GenBank/DDBJ databases">
        <authorList>
            <person name="Varghese N."/>
            <person name="Submissions S."/>
        </authorList>
    </citation>
    <scope>NUCLEOTIDE SEQUENCE [LARGE SCALE GENOMIC DNA]</scope>
    <source>
        <strain evidence="6">GAS369</strain>
    </source>
</reference>
<dbReference type="InterPro" id="IPR030678">
    <property type="entry name" value="Peptide/Ni-bd"/>
</dbReference>
<dbReference type="AlphaFoldDB" id="A0A1H2BF33"/>
<dbReference type="GO" id="GO:1904680">
    <property type="term" value="F:peptide transmembrane transporter activity"/>
    <property type="evidence" value="ECO:0007669"/>
    <property type="project" value="TreeGrafter"/>
</dbReference>
<dbReference type="SUPFAM" id="SSF53850">
    <property type="entry name" value="Periplasmic binding protein-like II"/>
    <property type="match status" value="1"/>
</dbReference>
<sequence length="544" mass="60892">MVHDPHLNKISRRTALALPLGLAASSSPIFNSLAKADQPVRGGTMVMIVQPEPSTLAHYAVTAGNIPPIATQIYEGLVTYDWDQNPQPNLATSWETAPDGKSITFKLREGVVFHNGKPFTSADVQFSFMEILKKYHPFAPLLLAELTGVDTPDEKTAVLLLANPAPYLMKALAGRDLPIMCKSVFEGTQILQNPSANKPIGTGPFKFGQWDRGQFVRLDRNEKYWKPGLPYLDHVIARFIPDAATRSAALETGEAHFAGYSAVNYADLARMKTNPILDTTMKGYEMTPALSVLELNAKHPPLDKKEVRQAIAYAIDRKVILRDVMYGYGKPATGPLSSLFETVGFYTDDVRKYDVPDRLEIANKLLDGAGLPRGANGMRFGMHLEVNSFGEQWLRQAEYLKQALAIVGIDLTLRSEDTATWLRRVYTDYDYDINEPFLSQGVDPVYGLNKQYLTSQIRKGVTFVNDSFYANPEFDSILNEAMRELNHDKRAVLYKKAQQILAEDCPLVWLIDVQYVSVFNRKLHDHTTGPLGTQQAFERAWLET</sequence>
<protein>
    <submittedName>
        <fullName evidence="5">Peptide/nickel transport system substrate-binding protein</fullName>
    </submittedName>
</protein>
<dbReference type="PIRSF" id="PIRSF002741">
    <property type="entry name" value="MppA"/>
    <property type="match status" value="1"/>
</dbReference>
<evidence type="ECO:0000259" key="4">
    <source>
        <dbReference type="Pfam" id="PF00496"/>
    </source>
</evidence>
<dbReference type="Gene3D" id="3.10.105.10">
    <property type="entry name" value="Dipeptide-binding Protein, Domain 3"/>
    <property type="match status" value="1"/>
</dbReference>
<feature type="domain" description="Solute-binding protein family 5" evidence="4">
    <location>
        <begin position="86"/>
        <end position="433"/>
    </location>
</feature>
<evidence type="ECO:0000256" key="2">
    <source>
        <dbReference type="ARBA" id="ARBA00005695"/>
    </source>
</evidence>